<protein>
    <submittedName>
        <fullName evidence="3">Uncharacterized protein</fullName>
    </submittedName>
</protein>
<keyword evidence="2" id="KW-0472">Membrane</keyword>
<dbReference type="AlphaFoldDB" id="A0A0F7SUM0"/>
<feature type="region of interest" description="Disordered" evidence="1">
    <location>
        <begin position="1"/>
        <end position="31"/>
    </location>
</feature>
<evidence type="ECO:0000313" key="3">
    <source>
        <dbReference type="EMBL" id="CED85221.1"/>
    </source>
</evidence>
<keyword evidence="2" id="KW-0812">Transmembrane</keyword>
<sequence>MSFTTTTPLSITPTRTSNPQQTATQSSSDGSNTPSVYLICFVVIICVLLSISLFVAIRAVLIRRRIHAAWAASGFAEDFFDNHPSFPTSITGLGRMGTLSGRAEWNLASPQQGRSRRSGKSKKLGKKPEIWEIAMDDKDSLTWDEPVFGVDEGKGKSKRHEWDGLRGRVAWTNINPISLIHVPPSVNITNDDITQSFMTNPPYASGSIPKVSQDLRLNSLSPSRPGASVPYPAPLPNVSGSDPSVQTLEYLLPGQSQVDISVIIALPVDPVEAERKRGKRQADLLYNGGEDEGEDLPEVWLGTERVLIR</sequence>
<feature type="compositionally biased region" description="Basic residues" evidence="1">
    <location>
        <begin position="114"/>
        <end position="125"/>
    </location>
</feature>
<organism evidence="3">
    <name type="scientific">Phaffia rhodozyma</name>
    <name type="common">Yeast</name>
    <name type="synonym">Xanthophyllomyces dendrorhous</name>
    <dbReference type="NCBI Taxonomy" id="264483"/>
    <lineage>
        <taxon>Eukaryota</taxon>
        <taxon>Fungi</taxon>
        <taxon>Dikarya</taxon>
        <taxon>Basidiomycota</taxon>
        <taxon>Agaricomycotina</taxon>
        <taxon>Tremellomycetes</taxon>
        <taxon>Cystofilobasidiales</taxon>
        <taxon>Mrakiaceae</taxon>
        <taxon>Phaffia</taxon>
    </lineage>
</organism>
<feature type="compositionally biased region" description="Low complexity" evidence="1">
    <location>
        <begin position="1"/>
        <end position="17"/>
    </location>
</feature>
<feature type="transmembrane region" description="Helical" evidence="2">
    <location>
        <begin position="36"/>
        <end position="57"/>
    </location>
</feature>
<keyword evidence="2" id="KW-1133">Transmembrane helix</keyword>
<feature type="region of interest" description="Disordered" evidence="1">
    <location>
        <begin position="106"/>
        <end position="125"/>
    </location>
</feature>
<evidence type="ECO:0000256" key="1">
    <source>
        <dbReference type="SAM" id="MobiDB-lite"/>
    </source>
</evidence>
<dbReference type="EMBL" id="LN483332">
    <property type="protein sequence ID" value="CED85221.1"/>
    <property type="molecule type" value="Genomic_DNA"/>
</dbReference>
<feature type="compositionally biased region" description="Polar residues" evidence="1">
    <location>
        <begin position="18"/>
        <end position="31"/>
    </location>
</feature>
<name>A0A0F7SUM0_PHARH</name>
<evidence type="ECO:0000256" key="2">
    <source>
        <dbReference type="SAM" id="Phobius"/>
    </source>
</evidence>
<proteinExistence type="predicted"/>
<accession>A0A0F7SUM0</accession>
<reference evidence="3" key="1">
    <citation type="submission" date="2014-08" db="EMBL/GenBank/DDBJ databases">
        <authorList>
            <person name="Sharma Rahul"/>
            <person name="Thines Marco"/>
        </authorList>
    </citation>
    <scope>NUCLEOTIDE SEQUENCE</scope>
</reference>